<dbReference type="PROSITE" id="PS51866">
    <property type="entry name" value="MOP"/>
    <property type="match status" value="1"/>
</dbReference>
<evidence type="ECO:0000256" key="5">
    <source>
        <dbReference type="ARBA" id="ARBA00022741"/>
    </source>
</evidence>
<evidence type="ECO:0000313" key="15">
    <source>
        <dbReference type="EMBL" id="AMD86486.1"/>
    </source>
</evidence>
<dbReference type="InterPro" id="IPR000515">
    <property type="entry name" value="MetI-like"/>
</dbReference>
<evidence type="ECO:0000256" key="7">
    <source>
        <dbReference type="ARBA" id="ARBA00022989"/>
    </source>
</evidence>
<evidence type="ECO:0000256" key="11">
    <source>
        <dbReference type="SAM" id="MobiDB-lite"/>
    </source>
</evidence>
<dbReference type="GO" id="GO:0005524">
    <property type="term" value="F:ATP binding"/>
    <property type="evidence" value="ECO:0007669"/>
    <property type="project" value="UniProtKB-KW"/>
</dbReference>
<dbReference type="Proteomes" id="UP000065220">
    <property type="component" value="Chromosome"/>
</dbReference>
<sequence length="686" mass="69623">MTSSVTASARPTRSRAGRAPLPVLVVILGALGGCAIVLPLLGLGTRVGWADLPTVLASESARLALGLSLRTCVVATVMSVVLGVPLALLLARQWPGVRVARVLAVLPMTMPPVVAGIALLATLGKRGVLGPALESTGLQISFTTTAVVVAQVFVSMPYLVVTLEAALRSRDSRAETIARTLGARPWTVLARVTLPLVGPALARGTALALGRSLGEFGATIAFAGSKEGVTRTMPLAIYLERESDTQTSLALAVVLIALSFVIVGATNVRWSALWRRRSADGAAEPGTSPSTAESVGIMSRSRGQDVPISATGAARGREVAVAFTSPERDVALDLDVAAGRTLALIGPNGSGKSTTCLVVAGLLDATGGAVRVGERTVDDGGTGAFVPAGRRDVALLSQAPGVFTHMSVLENVAFGPRCHGVGRTAARERARAELAAVGAEHLAARAGSELSGGQAARVALARALATDPAVLVLDEPMAALDVTARAEMRRLVARRTAEEGLTVLLVTHDVLDITALADDVVVLERGRVVERGAAAEVLAAPTTEFTARLTGTSVLTGSLAGDESSPALVLSDGTRVAGRPDAAWDGACAGSRGVALVPPDAVGLYPVDDGGAAAGSQGSPRNALLVAVTALDRAGALITVALEAADGQRLAAVVTAGAVAELGLEPGTQLRAVIKAVQVRVLPARG</sequence>
<dbReference type="SUPFAM" id="SSF50331">
    <property type="entry name" value="MOP-like"/>
    <property type="match status" value="1"/>
</dbReference>
<keyword evidence="2 10" id="KW-0813">Transport</keyword>
<dbReference type="GO" id="GO:0015098">
    <property type="term" value="F:molybdate ion transmembrane transporter activity"/>
    <property type="evidence" value="ECO:0007669"/>
    <property type="project" value="InterPro"/>
</dbReference>
<dbReference type="InterPro" id="IPR008995">
    <property type="entry name" value="Mo/tungstate-bd_C_term_dom"/>
</dbReference>
<dbReference type="InterPro" id="IPR003439">
    <property type="entry name" value="ABC_transporter-like_ATP-bd"/>
</dbReference>
<dbReference type="InterPro" id="IPR027417">
    <property type="entry name" value="P-loop_NTPase"/>
</dbReference>
<dbReference type="SMART" id="SM00382">
    <property type="entry name" value="AAA"/>
    <property type="match status" value="1"/>
</dbReference>
<dbReference type="CDD" id="cd06261">
    <property type="entry name" value="TM_PBP2"/>
    <property type="match status" value="1"/>
</dbReference>
<accession>A0A0X8JDB9</accession>
<dbReference type="PROSITE" id="PS00211">
    <property type="entry name" value="ABC_TRANSPORTER_1"/>
    <property type="match status" value="1"/>
</dbReference>
<dbReference type="NCBIfam" id="TIGR01581">
    <property type="entry name" value="Mo_ABC_porter"/>
    <property type="match status" value="1"/>
</dbReference>
<dbReference type="AlphaFoldDB" id="A0A0X8JDB9"/>
<evidence type="ECO:0000256" key="2">
    <source>
        <dbReference type="ARBA" id="ARBA00022448"/>
    </source>
</evidence>
<feature type="transmembrane region" description="Helical" evidence="10">
    <location>
        <begin position="144"/>
        <end position="167"/>
    </location>
</feature>
<dbReference type="Gene3D" id="2.40.50.100">
    <property type="match status" value="1"/>
</dbReference>
<evidence type="ECO:0000259" key="13">
    <source>
        <dbReference type="PROSITE" id="PS50928"/>
    </source>
</evidence>
<dbReference type="OrthoDB" id="9774448at2"/>
<gene>
    <name evidence="15" type="ORF">AXF14_01340</name>
</gene>
<comment type="subcellular location">
    <subcellularLocation>
        <location evidence="10">Cell membrane</location>
        <topology evidence="10">Multi-pass membrane protein</topology>
    </subcellularLocation>
    <subcellularLocation>
        <location evidence="1">Membrane</location>
        <topology evidence="1">Multi-pass membrane protein</topology>
    </subcellularLocation>
</comment>
<evidence type="ECO:0000259" key="12">
    <source>
        <dbReference type="PROSITE" id="PS50893"/>
    </source>
</evidence>
<dbReference type="EMBL" id="CP014228">
    <property type="protein sequence ID" value="AMD86486.1"/>
    <property type="molecule type" value="Genomic_DNA"/>
</dbReference>
<proteinExistence type="inferred from homology"/>
<dbReference type="InterPro" id="IPR003593">
    <property type="entry name" value="AAA+_ATPase"/>
</dbReference>
<dbReference type="Gene3D" id="3.40.50.300">
    <property type="entry name" value="P-loop containing nucleotide triphosphate hydrolases"/>
    <property type="match status" value="1"/>
</dbReference>
<name>A0A0X8JDB9_ACTRD</name>
<dbReference type="GO" id="GO:0016887">
    <property type="term" value="F:ATP hydrolysis activity"/>
    <property type="evidence" value="ECO:0007669"/>
    <property type="project" value="InterPro"/>
</dbReference>
<dbReference type="PROSITE" id="PS50893">
    <property type="entry name" value="ABC_TRANSPORTER_2"/>
    <property type="match status" value="1"/>
</dbReference>
<dbReference type="Pfam" id="PF00528">
    <property type="entry name" value="BPD_transp_1"/>
    <property type="match status" value="1"/>
</dbReference>
<evidence type="ECO:0000256" key="10">
    <source>
        <dbReference type="RuleBase" id="RU363032"/>
    </source>
</evidence>
<dbReference type="NCBIfam" id="TIGR02141">
    <property type="entry name" value="modB_ABC"/>
    <property type="match status" value="1"/>
</dbReference>
<dbReference type="InterPro" id="IPR011867">
    <property type="entry name" value="ModB_ABC"/>
</dbReference>
<keyword evidence="8 10" id="KW-0472">Membrane</keyword>
<dbReference type="InterPro" id="IPR017871">
    <property type="entry name" value="ABC_transporter-like_CS"/>
</dbReference>
<feature type="transmembrane region" description="Helical" evidence="10">
    <location>
        <begin position="21"/>
        <end position="43"/>
    </location>
</feature>
<dbReference type="InterPro" id="IPR004606">
    <property type="entry name" value="Mop_domain"/>
</dbReference>
<dbReference type="Pfam" id="PF00005">
    <property type="entry name" value="ABC_tran"/>
    <property type="match status" value="1"/>
</dbReference>
<keyword evidence="5" id="KW-0547">Nucleotide-binding</keyword>
<dbReference type="PROSITE" id="PS50928">
    <property type="entry name" value="ABC_TM1"/>
    <property type="match status" value="1"/>
</dbReference>
<dbReference type="InterPro" id="IPR050093">
    <property type="entry name" value="ABC_SmlMolc_Importer"/>
</dbReference>
<feature type="domain" description="Mop" evidence="14">
    <location>
        <begin position="617"/>
        <end position="683"/>
    </location>
</feature>
<feature type="transmembrane region" description="Helical" evidence="10">
    <location>
        <begin position="63"/>
        <end position="90"/>
    </location>
</feature>
<feature type="transmembrane region" description="Helical" evidence="10">
    <location>
        <begin position="249"/>
        <end position="268"/>
    </location>
</feature>
<evidence type="ECO:0000256" key="6">
    <source>
        <dbReference type="ARBA" id="ARBA00022840"/>
    </source>
</evidence>
<dbReference type="Gene3D" id="1.10.3720.10">
    <property type="entry name" value="MetI-like"/>
    <property type="match status" value="1"/>
</dbReference>
<dbReference type="Pfam" id="PF03459">
    <property type="entry name" value="TOBE"/>
    <property type="match status" value="1"/>
</dbReference>
<keyword evidence="16" id="KW-1185">Reference proteome</keyword>
<dbReference type="InterPro" id="IPR006469">
    <property type="entry name" value="NifC_ABC_porter"/>
</dbReference>
<evidence type="ECO:0000256" key="4">
    <source>
        <dbReference type="ARBA" id="ARBA00022692"/>
    </source>
</evidence>
<feature type="region of interest" description="Disordered" evidence="11">
    <location>
        <begin position="279"/>
        <end position="302"/>
    </location>
</feature>
<reference evidence="16" key="1">
    <citation type="submission" date="2016-02" db="EMBL/GenBank/DDBJ databases">
        <authorList>
            <person name="Holder M.E."/>
            <person name="Ajami N.J."/>
            <person name="Petrosino J.F."/>
        </authorList>
    </citation>
    <scope>NUCLEOTIDE SEQUENCE [LARGE SCALE GENOMIC DNA]</scope>
    <source>
        <strain evidence="16">CCUG 36733</strain>
    </source>
</reference>
<comment type="similarity">
    <text evidence="10">Belongs to the binding-protein-dependent transport system permease family.</text>
</comment>
<evidence type="ECO:0000313" key="16">
    <source>
        <dbReference type="Proteomes" id="UP000065220"/>
    </source>
</evidence>
<organism evidence="15 16">
    <name type="scientific">Actinomyces radicidentis</name>
    <dbReference type="NCBI Taxonomy" id="111015"/>
    <lineage>
        <taxon>Bacteria</taxon>
        <taxon>Bacillati</taxon>
        <taxon>Actinomycetota</taxon>
        <taxon>Actinomycetes</taxon>
        <taxon>Actinomycetales</taxon>
        <taxon>Actinomycetaceae</taxon>
        <taxon>Actinomyces</taxon>
    </lineage>
</organism>
<feature type="transmembrane region" description="Helical" evidence="10">
    <location>
        <begin position="102"/>
        <end position="124"/>
    </location>
</feature>
<evidence type="ECO:0000256" key="8">
    <source>
        <dbReference type="ARBA" id="ARBA00023136"/>
    </source>
</evidence>
<keyword evidence="7 10" id="KW-1133">Transmembrane helix</keyword>
<dbReference type="PANTHER" id="PTHR42781:SF4">
    <property type="entry name" value="SPERMIDINE_PUTRESCINE IMPORT ATP-BINDING PROTEIN POTA"/>
    <property type="match status" value="1"/>
</dbReference>
<protein>
    <submittedName>
        <fullName evidence="15">ABC transporter ATP-binding protein</fullName>
    </submittedName>
</protein>
<dbReference type="PANTHER" id="PTHR42781">
    <property type="entry name" value="SPERMIDINE/PUTRESCINE IMPORT ATP-BINDING PROTEIN POTA"/>
    <property type="match status" value="1"/>
</dbReference>
<evidence type="ECO:0000256" key="3">
    <source>
        <dbReference type="ARBA" id="ARBA00022505"/>
    </source>
</evidence>
<dbReference type="STRING" id="111015.AXF14_01340"/>
<dbReference type="SUPFAM" id="SSF52540">
    <property type="entry name" value="P-loop containing nucleoside triphosphate hydrolases"/>
    <property type="match status" value="1"/>
</dbReference>
<feature type="domain" description="ABC transmembrane type-1" evidence="13">
    <location>
        <begin position="65"/>
        <end position="266"/>
    </location>
</feature>
<dbReference type="InterPro" id="IPR035906">
    <property type="entry name" value="MetI-like_sf"/>
</dbReference>
<dbReference type="SUPFAM" id="SSF161098">
    <property type="entry name" value="MetI-like"/>
    <property type="match status" value="1"/>
</dbReference>
<evidence type="ECO:0000256" key="1">
    <source>
        <dbReference type="ARBA" id="ARBA00004141"/>
    </source>
</evidence>
<evidence type="ECO:0000256" key="9">
    <source>
        <dbReference type="PROSITE-ProRule" id="PRU01213"/>
    </source>
</evidence>
<keyword evidence="4 10" id="KW-0812">Transmembrane</keyword>
<dbReference type="GO" id="GO:0005886">
    <property type="term" value="C:plasma membrane"/>
    <property type="evidence" value="ECO:0007669"/>
    <property type="project" value="UniProtKB-SubCell"/>
</dbReference>
<feature type="domain" description="ABC transporter" evidence="12">
    <location>
        <begin position="314"/>
        <end position="550"/>
    </location>
</feature>
<dbReference type="KEGG" id="ard:AXF14_01340"/>
<keyword evidence="6 15" id="KW-0067">ATP-binding</keyword>
<evidence type="ECO:0000259" key="14">
    <source>
        <dbReference type="PROSITE" id="PS51866"/>
    </source>
</evidence>
<dbReference type="InterPro" id="IPR005116">
    <property type="entry name" value="Transp-assoc_OB_typ1"/>
</dbReference>
<keyword evidence="3 9" id="KW-0500">Molybdenum</keyword>